<name>A0A1H9KYD6_9BACI</name>
<proteinExistence type="predicted"/>
<dbReference type="InterPro" id="IPR009057">
    <property type="entry name" value="Homeodomain-like_sf"/>
</dbReference>
<evidence type="ECO:0000259" key="3">
    <source>
        <dbReference type="PROSITE" id="PS50977"/>
    </source>
</evidence>
<keyword evidence="5" id="KW-1185">Reference proteome</keyword>
<dbReference type="Gene3D" id="1.10.10.60">
    <property type="entry name" value="Homeodomain-like"/>
    <property type="match status" value="1"/>
</dbReference>
<dbReference type="SUPFAM" id="SSF46689">
    <property type="entry name" value="Homeodomain-like"/>
    <property type="match status" value="1"/>
</dbReference>
<dbReference type="OrthoDB" id="9780939at2"/>
<keyword evidence="1 2" id="KW-0238">DNA-binding</keyword>
<dbReference type="PANTHER" id="PTHR30328:SF54">
    <property type="entry name" value="HTH-TYPE TRANSCRIPTIONAL REPRESSOR SCO4008"/>
    <property type="match status" value="1"/>
</dbReference>
<dbReference type="GO" id="GO:0003677">
    <property type="term" value="F:DNA binding"/>
    <property type="evidence" value="ECO:0007669"/>
    <property type="project" value="UniProtKB-UniRule"/>
</dbReference>
<dbReference type="InterPro" id="IPR001647">
    <property type="entry name" value="HTH_TetR"/>
</dbReference>
<dbReference type="GO" id="GO:0006355">
    <property type="term" value="P:regulation of DNA-templated transcription"/>
    <property type="evidence" value="ECO:0007669"/>
    <property type="project" value="UniProtKB-ARBA"/>
</dbReference>
<accession>A0A1H9KYD6</accession>
<feature type="domain" description="HTH tetR-type" evidence="3">
    <location>
        <begin position="9"/>
        <end position="69"/>
    </location>
</feature>
<dbReference type="AlphaFoldDB" id="A0A1H9KYD6"/>
<sequence length="211" mass="25085">MVAFNDIQEETQKKIVSAALEEFAEKGYDQASTNRIVKRAGVGKGMLYYYFKNKKELYLYLVENSLEAIEHEYINKIDLSETDFFERLQEIVEFKMKVYFKHSGFFNFMSQVLVMESSHLPDNLANRIDTLRTEGMGKLYQNVDYSRFRDDLDVEKTLQLIQWSLDGYANSIIERLKGIDFSQFEYESYHEEFMEYLEVLKKAFYQKKGDE</sequence>
<dbReference type="STRING" id="571933.SAMN05216362_1429"/>
<dbReference type="Proteomes" id="UP000199427">
    <property type="component" value="Unassembled WGS sequence"/>
</dbReference>
<dbReference type="PROSITE" id="PS50977">
    <property type="entry name" value="HTH_TETR_2"/>
    <property type="match status" value="1"/>
</dbReference>
<evidence type="ECO:0000313" key="4">
    <source>
        <dbReference type="EMBL" id="SER04202.1"/>
    </source>
</evidence>
<gene>
    <name evidence="4" type="ORF">SAMN05216362_1429</name>
</gene>
<dbReference type="PRINTS" id="PR00455">
    <property type="entry name" value="HTHTETR"/>
</dbReference>
<evidence type="ECO:0000313" key="5">
    <source>
        <dbReference type="Proteomes" id="UP000199427"/>
    </source>
</evidence>
<dbReference type="PROSITE" id="PS01081">
    <property type="entry name" value="HTH_TETR_1"/>
    <property type="match status" value="1"/>
</dbReference>
<reference evidence="4 5" key="1">
    <citation type="submission" date="2016-10" db="EMBL/GenBank/DDBJ databases">
        <authorList>
            <person name="de Groot N.N."/>
        </authorList>
    </citation>
    <scope>NUCLEOTIDE SEQUENCE [LARGE SCALE GENOMIC DNA]</scope>
    <source>
        <strain evidence="4 5">DSM 21633</strain>
    </source>
</reference>
<evidence type="ECO:0000256" key="2">
    <source>
        <dbReference type="PROSITE-ProRule" id="PRU00335"/>
    </source>
</evidence>
<protein>
    <submittedName>
        <fullName evidence="4">Transcriptional regulator, TetR family</fullName>
    </submittedName>
</protein>
<dbReference type="Gene3D" id="1.10.357.10">
    <property type="entry name" value="Tetracycline Repressor, domain 2"/>
    <property type="match status" value="1"/>
</dbReference>
<organism evidence="4 5">
    <name type="scientific">Piscibacillus halophilus</name>
    <dbReference type="NCBI Taxonomy" id="571933"/>
    <lineage>
        <taxon>Bacteria</taxon>
        <taxon>Bacillati</taxon>
        <taxon>Bacillota</taxon>
        <taxon>Bacilli</taxon>
        <taxon>Bacillales</taxon>
        <taxon>Bacillaceae</taxon>
        <taxon>Piscibacillus</taxon>
    </lineage>
</organism>
<dbReference type="InterPro" id="IPR023772">
    <property type="entry name" value="DNA-bd_HTH_TetR-type_CS"/>
</dbReference>
<dbReference type="InterPro" id="IPR050109">
    <property type="entry name" value="HTH-type_TetR-like_transc_reg"/>
</dbReference>
<dbReference type="PANTHER" id="PTHR30328">
    <property type="entry name" value="TRANSCRIPTIONAL REPRESSOR"/>
    <property type="match status" value="1"/>
</dbReference>
<evidence type="ECO:0000256" key="1">
    <source>
        <dbReference type="ARBA" id="ARBA00023125"/>
    </source>
</evidence>
<dbReference type="EMBL" id="FOES01000042">
    <property type="protein sequence ID" value="SER04202.1"/>
    <property type="molecule type" value="Genomic_DNA"/>
</dbReference>
<dbReference type="SUPFAM" id="SSF48498">
    <property type="entry name" value="Tetracyclin repressor-like, C-terminal domain"/>
    <property type="match status" value="1"/>
</dbReference>
<feature type="DNA-binding region" description="H-T-H motif" evidence="2">
    <location>
        <begin position="32"/>
        <end position="51"/>
    </location>
</feature>
<dbReference type="InterPro" id="IPR036271">
    <property type="entry name" value="Tet_transcr_reg_TetR-rel_C_sf"/>
</dbReference>
<dbReference type="Pfam" id="PF00440">
    <property type="entry name" value="TetR_N"/>
    <property type="match status" value="1"/>
</dbReference>
<dbReference type="RefSeq" id="WP_091775370.1">
    <property type="nucleotide sequence ID" value="NZ_FOES01000042.1"/>
</dbReference>